<keyword evidence="5" id="KW-0539">Nucleus</keyword>
<evidence type="ECO:0000313" key="10">
    <source>
        <dbReference type="Proteomes" id="UP000657918"/>
    </source>
</evidence>
<evidence type="ECO:0000256" key="1">
    <source>
        <dbReference type="ARBA" id="ARBA00011726"/>
    </source>
</evidence>
<dbReference type="InterPro" id="IPR034891">
    <property type="entry name" value="PB1_NLP"/>
</dbReference>
<comment type="subunit">
    <text evidence="1">Homodimers and heterodimers.</text>
</comment>
<dbReference type="CDD" id="cd06407">
    <property type="entry name" value="PB1_NLP"/>
    <property type="match status" value="1"/>
</dbReference>
<evidence type="ECO:0000256" key="3">
    <source>
        <dbReference type="ARBA" id="ARBA00023125"/>
    </source>
</evidence>
<dbReference type="SUPFAM" id="SSF54277">
    <property type="entry name" value="CAD &amp; PB1 domains"/>
    <property type="match status" value="1"/>
</dbReference>
<dbReference type="InterPro" id="IPR000270">
    <property type="entry name" value="PB1_dom"/>
</dbReference>
<proteinExistence type="predicted"/>
<dbReference type="Proteomes" id="UP000657918">
    <property type="component" value="Unassembled WGS sequence"/>
</dbReference>
<feature type="domain" description="PB1" evidence="8">
    <location>
        <begin position="856"/>
        <end position="931"/>
    </location>
</feature>
<dbReference type="PANTHER" id="PTHR32002">
    <property type="entry name" value="PROTEIN NLP8"/>
    <property type="match status" value="1"/>
</dbReference>
<name>A0A835JRY1_9ROSI</name>
<evidence type="ECO:0000256" key="5">
    <source>
        <dbReference type="ARBA" id="ARBA00023242"/>
    </source>
</evidence>
<keyword evidence="10" id="KW-1185">Reference proteome</keyword>
<feature type="region of interest" description="Disordered" evidence="6">
    <location>
        <begin position="756"/>
        <end position="793"/>
    </location>
</feature>
<feature type="compositionally biased region" description="Polar residues" evidence="6">
    <location>
        <begin position="776"/>
        <end position="788"/>
    </location>
</feature>
<evidence type="ECO:0000256" key="2">
    <source>
        <dbReference type="ARBA" id="ARBA00023015"/>
    </source>
</evidence>
<dbReference type="GO" id="GO:0003700">
    <property type="term" value="F:DNA-binding transcription factor activity"/>
    <property type="evidence" value="ECO:0007669"/>
    <property type="project" value="InterPro"/>
</dbReference>
<keyword evidence="4" id="KW-0804">Transcription</keyword>
<evidence type="ECO:0000256" key="6">
    <source>
        <dbReference type="SAM" id="MobiDB-lite"/>
    </source>
</evidence>
<evidence type="ECO:0000256" key="4">
    <source>
        <dbReference type="ARBA" id="ARBA00023163"/>
    </source>
</evidence>
<organism evidence="9 10">
    <name type="scientific">Salix dunnii</name>
    <dbReference type="NCBI Taxonomy" id="1413687"/>
    <lineage>
        <taxon>Eukaryota</taxon>
        <taxon>Viridiplantae</taxon>
        <taxon>Streptophyta</taxon>
        <taxon>Embryophyta</taxon>
        <taxon>Tracheophyta</taxon>
        <taxon>Spermatophyta</taxon>
        <taxon>Magnoliopsida</taxon>
        <taxon>eudicotyledons</taxon>
        <taxon>Gunneridae</taxon>
        <taxon>Pentapetalae</taxon>
        <taxon>rosids</taxon>
        <taxon>fabids</taxon>
        <taxon>Malpighiales</taxon>
        <taxon>Salicaceae</taxon>
        <taxon>Saliceae</taxon>
        <taxon>Salix</taxon>
    </lineage>
</organism>
<comment type="caution">
    <text evidence="9">The sequence shown here is derived from an EMBL/GenBank/DDBJ whole genome shotgun (WGS) entry which is preliminary data.</text>
</comment>
<dbReference type="InterPro" id="IPR045012">
    <property type="entry name" value="NLP"/>
</dbReference>
<feature type="compositionally biased region" description="Low complexity" evidence="6">
    <location>
        <begin position="970"/>
        <end position="980"/>
    </location>
</feature>
<dbReference type="GO" id="GO:0003677">
    <property type="term" value="F:DNA binding"/>
    <property type="evidence" value="ECO:0007669"/>
    <property type="project" value="UniProtKB-KW"/>
</dbReference>
<dbReference type="PROSITE" id="PS51745">
    <property type="entry name" value="PB1"/>
    <property type="match status" value="1"/>
</dbReference>
<dbReference type="EMBL" id="JADGMS010000009">
    <property type="protein sequence ID" value="KAF9676395.1"/>
    <property type="molecule type" value="Genomic_DNA"/>
</dbReference>
<dbReference type="AlphaFoldDB" id="A0A835JRY1"/>
<sequence>MDGGNGAFVPDSSFGNLSDASMDLDFMDELLYDGCWLKTADEFDFSQAGTSASDYLNDPKQYSPPFELDSGNRNANPCQENYQVATEKNLNENPPIGNPKIEELGVIGSQNQNIHPVTASSVQSGSYPVESNELGRRLWIAPTNNARPSTSVRDRLMHAIGQLKECTKGRDVLIQIWVPIKKEGKHVLTTFGQPYLLDPKSQSLASYRNVSKTFQFPADDDSKELVGLPSRVFLRKLPEWTPDVSYFSRAEYPRKNHAKKFNIKGSFAVPVFERGSRTCLGVIEVVTTTQDVSYRPELESVCKALEAVDLRSPQDFRPPSLKACKEFCQAAVPEISEILKSVCKAHRLPLALTWAPCFRQGKGGCRHFDENYSNCICMVNSACFVAERDNSGFYMASSEQYLSFGQGIVGRAFATNKQCFSTDVAASSKTDYPLSHHAKMFELHAAIAIPVQSTCAGPADFVLELFLPKDCCNTEEQKRMWDILPITIQQACWSLHVVMDKELEETVNKKMVVASDERLNKDKTQKFASFLFKESSEAKSTWNARVVEAQQKCKGIRVSWDHRKEENIEEFKVKSHWGKTQDELYHKQAFPEFGKFQQNYGSKGSIETAINASSAGRQSVGFIKSGDKRRTKTEKTISLQVLRQYFAGSLKDAAKSIGVCPTTLKRICRQHGITRWPSRKIKKVGHSLKKLQLVIDSVQGAEGAVQIGSFCTTFPELTSPFFSANGGFPSSKTNGDSTKLNPRPENGIFCAAASASKSPSSSCSQSSGSSIYRSTGVKQHTTTNNGTVSGDPLLVEDPGGVLRRRHSDVALHALNHDESKLLTRSQSFKTFGDLPSPETLPPLPKSSSRIIRDRGGFKVKATFGADKIRFTLQPNWCFRDLQQEIARRFNIDDIYRMDLKYLDDDQEWVLLTCDADLEECKDVYKLSESHAIKMSLNQPHLGSSLVSVGPRLEKNARFLGAVSEARRSWGESSSSLSNEDTGSDGNGSRTSTARKRA</sequence>
<keyword evidence="2" id="KW-0805">Transcription regulation</keyword>
<keyword evidence="3" id="KW-0238">DNA-binding</keyword>
<evidence type="ECO:0000259" key="7">
    <source>
        <dbReference type="PROSITE" id="PS51519"/>
    </source>
</evidence>
<dbReference type="SMART" id="SM00666">
    <property type="entry name" value="PB1"/>
    <property type="match status" value="1"/>
</dbReference>
<dbReference type="OrthoDB" id="6270329at2759"/>
<gene>
    <name evidence="9" type="ORF">SADUNF_Sadunf09G0134100</name>
</gene>
<dbReference type="InterPro" id="IPR003035">
    <property type="entry name" value="RWP-RK_dom"/>
</dbReference>
<feature type="region of interest" description="Disordered" evidence="6">
    <location>
        <begin position="964"/>
        <end position="997"/>
    </location>
</feature>
<dbReference type="Pfam" id="PF22922">
    <property type="entry name" value="GAF_NLP"/>
    <property type="match status" value="2"/>
</dbReference>
<dbReference type="PROSITE" id="PS51519">
    <property type="entry name" value="RWP_RK"/>
    <property type="match status" value="1"/>
</dbReference>
<feature type="domain" description="RWP-RK" evidence="7">
    <location>
        <begin position="623"/>
        <end position="704"/>
    </location>
</feature>
<dbReference type="InterPro" id="IPR055081">
    <property type="entry name" value="NLP1-9_GAF"/>
</dbReference>
<dbReference type="Pfam" id="PF02042">
    <property type="entry name" value="RWP-RK"/>
    <property type="match status" value="1"/>
</dbReference>
<evidence type="ECO:0000259" key="8">
    <source>
        <dbReference type="PROSITE" id="PS51745"/>
    </source>
</evidence>
<dbReference type="InterPro" id="IPR053793">
    <property type="entry name" value="PB1-like"/>
</dbReference>
<dbReference type="Pfam" id="PF00564">
    <property type="entry name" value="PB1"/>
    <property type="match status" value="1"/>
</dbReference>
<reference evidence="9 10" key="1">
    <citation type="submission" date="2020-10" db="EMBL/GenBank/DDBJ databases">
        <title>Plant Genome Project.</title>
        <authorList>
            <person name="Zhang R.-G."/>
        </authorList>
    </citation>
    <scope>NUCLEOTIDE SEQUENCE [LARGE SCALE GENOMIC DNA]</scope>
    <source>
        <strain evidence="9">FAFU-HL-1</strain>
        <tissue evidence="9">Leaf</tissue>
    </source>
</reference>
<feature type="compositionally biased region" description="Low complexity" evidence="6">
    <location>
        <begin position="756"/>
        <end position="774"/>
    </location>
</feature>
<accession>A0A835JRY1</accession>
<dbReference type="Gene3D" id="3.10.20.90">
    <property type="entry name" value="Phosphatidylinositol 3-kinase Catalytic Subunit, Chain A, domain 1"/>
    <property type="match status" value="1"/>
</dbReference>
<dbReference type="PANTHER" id="PTHR32002:SF46">
    <property type="entry name" value="PROTEIN NLP2"/>
    <property type="match status" value="1"/>
</dbReference>
<protein>
    <submittedName>
        <fullName evidence="9">Uncharacterized protein</fullName>
    </submittedName>
</protein>
<evidence type="ECO:0000313" key="9">
    <source>
        <dbReference type="EMBL" id="KAF9676395.1"/>
    </source>
</evidence>